<keyword evidence="4" id="KW-1133">Transmembrane helix</keyword>
<keyword evidence="4" id="KW-0472">Membrane</keyword>
<dbReference type="EMBL" id="CP030057">
    <property type="protein sequence ID" value="QOZ58473.1"/>
    <property type="molecule type" value="Genomic_DNA"/>
</dbReference>
<keyword evidence="9" id="KW-1185">Reference proteome</keyword>
<dbReference type="AlphaFoldDB" id="A0A410V193"/>
<evidence type="ECO:0000313" key="8">
    <source>
        <dbReference type="EMBL" id="QOZ58473.1"/>
    </source>
</evidence>
<dbReference type="OrthoDB" id="8456673at2"/>
<keyword evidence="4" id="KW-0812">Transmembrane</keyword>
<sequence length="697" mass="73643">MLNRLTVSALLKAVIAITSVCVVITLSLTAYGSWDRLKTANRISQIADASADLFKAMHNLRTDRSTTSRLLNATEPMDSEIEKYLRALRDAQMPAMARALVLLPGMDFPQSGTLVPELARLNKLLIEEQKEFWENVAKPKEQRRAGLTKEYMETTQGLLDVLDNLSNTLAATVNHQDAEIDQLLSIKQNAWLLRNTAGEASLIVSTGLAAGKITPEGRYSYTQYVGGTAAMWKALELSTSGMQLPPALTSAMAAAKTAYFEPQYLGLRDRLADALLKGEKAEMTANQWSPLTVGRMASAVSVAEAALDAAKIHTQEQRGAAERALILQLVLLALAVSLAVGANVLVSRRVIKPLNTIRDAMLKVAGGDLAVDSGYLDRRDEIGALAGALETFKQQAADKLRIEEQERERNAGAAARQRAVEAYVGEFESAVRNTLGELNDASGQMRKTSGDLSAVSRQTNDRVQVAGKASSDASMSVDSVAAAAEELSASINDISQQAAHAAGIASRAVTQARETDGTVQGLAQSAGRIGEVVGLINTIAAQTNLLALNATIEAARAGEAGRGFAVVASEVKSLASQTAKATEEISEQIADIQKVAGDAINAIQAIGGIIGEVNEVATAIAAAVQEQGAATQEITRSTQYAAQGTKNVSDNITGVKADADAAAAAADNVKSASEVLERQSRQLGHEVSDFLGKIRAA</sequence>
<reference evidence="7" key="3">
    <citation type="submission" date="2022-12" db="EMBL/GenBank/DDBJ databases">
        <authorList>
            <person name="Sun Q."/>
            <person name="Zhou Y."/>
        </authorList>
    </citation>
    <scope>NUCLEOTIDE SEQUENCE</scope>
    <source>
        <strain evidence="7">CGMCC 1.15034</strain>
    </source>
</reference>
<evidence type="ECO:0000256" key="2">
    <source>
        <dbReference type="ARBA" id="ARBA00029447"/>
    </source>
</evidence>
<accession>A0A410V193</accession>
<name>A0A410V193_9BRAD</name>
<comment type="similarity">
    <text evidence="2">Belongs to the methyl-accepting chemotaxis (MCP) protein family.</text>
</comment>
<dbReference type="Proteomes" id="UP000625079">
    <property type="component" value="Unassembled WGS sequence"/>
</dbReference>
<dbReference type="SMART" id="SM00304">
    <property type="entry name" value="HAMP"/>
    <property type="match status" value="1"/>
</dbReference>
<reference evidence="7" key="1">
    <citation type="journal article" date="2014" name="Int. J. Syst. Evol. Microbiol.">
        <title>Complete genome sequence of Corynebacterium casei LMG S-19264T (=DSM 44701T), isolated from a smear-ripened cheese.</title>
        <authorList>
            <consortium name="US DOE Joint Genome Institute (JGI-PGF)"/>
            <person name="Walter F."/>
            <person name="Albersmeier A."/>
            <person name="Kalinowski J."/>
            <person name="Ruckert C."/>
        </authorList>
    </citation>
    <scope>NUCLEOTIDE SEQUENCE</scope>
    <source>
        <strain evidence="7">CGMCC 1.15034</strain>
    </source>
</reference>
<dbReference type="GO" id="GO:0007165">
    <property type="term" value="P:signal transduction"/>
    <property type="evidence" value="ECO:0007669"/>
    <property type="project" value="UniProtKB-KW"/>
</dbReference>
<evidence type="ECO:0000313" key="7">
    <source>
        <dbReference type="EMBL" id="GGI20407.1"/>
    </source>
</evidence>
<protein>
    <submittedName>
        <fullName evidence="7">Methyl-accepting chemotaxis protein</fullName>
    </submittedName>
</protein>
<dbReference type="RefSeq" id="WP_128964097.1">
    <property type="nucleotide sequence ID" value="NZ_BMHC01000001.1"/>
</dbReference>
<evidence type="ECO:0000256" key="4">
    <source>
        <dbReference type="SAM" id="Phobius"/>
    </source>
</evidence>
<dbReference type="Gene3D" id="6.10.340.10">
    <property type="match status" value="1"/>
</dbReference>
<dbReference type="PANTHER" id="PTHR32089">
    <property type="entry name" value="METHYL-ACCEPTING CHEMOTAXIS PROTEIN MCPB"/>
    <property type="match status" value="1"/>
</dbReference>
<dbReference type="Pfam" id="PF00015">
    <property type="entry name" value="MCPsignal"/>
    <property type="match status" value="1"/>
</dbReference>
<evidence type="ECO:0000259" key="5">
    <source>
        <dbReference type="PROSITE" id="PS50111"/>
    </source>
</evidence>
<dbReference type="PROSITE" id="PS50885">
    <property type="entry name" value="HAMP"/>
    <property type="match status" value="1"/>
</dbReference>
<dbReference type="Gene3D" id="1.10.287.950">
    <property type="entry name" value="Methyl-accepting chemotaxis protein"/>
    <property type="match status" value="1"/>
</dbReference>
<evidence type="ECO:0000256" key="3">
    <source>
        <dbReference type="PROSITE-ProRule" id="PRU00284"/>
    </source>
</evidence>
<dbReference type="InterPro" id="IPR003660">
    <property type="entry name" value="HAMP_dom"/>
</dbReference>
<evidence type="ECO:0000259" key="6">
    <source>
        <dbReference type="PROSITE" id="PS50885"/>
    </source>
</evidence>
<feature type="transmembrane region" description="Helical" evidence="4">
    <location>
        <begin position="325"/>
        <end position="346"/>
    </location>
</feature>
<feature type="domain" description="Methyl-accepting transducer" evidence="5">
    <location>
        <begin position="441"/>
        <end position="677"/>
    </location>
</feature>
<proteinExistence type="inferred from homology"/>
<gene>
    <name evidence="7" type="ORF">GCM10010987_09200</name>
    <name evidence="8" type="ORF">XH86_06780</name>
</gene>
<dbReference type="PROSITE" id="PS50111">
    <property type="entry name" value="CHEMOTAXIS_TRANSDUC_2"/>
    <property type="match status" value="1"/>
</dbReference>
<dbReference type="GO" id="GO:0016020">
    <property type="term" value="C:membrane"/>
    <property type="evidence" value="ECO:0007669"/>
    <property type="project" value="InterPro"/>
</dbReference>
<dbReference type="GO" id="GO:0006935">
    <property type="term" value="P:chemotaxis"/>
    <property type="evidence" value="ECO:0007669"/>
    <property type="project" value="InterPro"/>
</dbReference>
<dbReference type="SUPFAM" id="SSF58104">
    <property type="entry name" value="Methyl-accepting chemotaxis protein (MCP) signaling domain"/>
    <property type="match status" value="1"/>
</dbReference>
<keyword evidence="1 3" id="KW-0807">Transducer</keyword>
<feature type="domain" description="HAMP" evidence="6">
    <location>
        <begin position="348"/>
        <end position="401"/>
    </location>
</feature>
<dbReference type="PANTHER" id="PTHR32089:SF112">
    <property type="entry name" value="LYSOZYME-LIKE PROTEIN-RELATED"/>
    <property type="match status" value="1"/>
</dbReference>
<evidence type="ECO:0000256" key="1">
    <source>
        <dbReference type="ARBA" id="ARBA00023224"/>
    </source>
</evidence>
<dbReference type="InterPro" id="IPR004089">
    <property type="entry name" value="MCPsignal_dom"/>
</dbReference>
<evidence type="ECO:0000313" key="9">
    <source>
        <dbReference type="Proteomes" id="UP000593880"/>
    </source>
</evidence>
<dbReference type="EMBL" id="BMHC01000001">
    <property type="protein sequence ID" value="GGI20407.1"/>
    <property type="molecule type" value="Genomic_DNA"/>
</dbReference>
<evidence type="ECO:0000313" key="10">
    <source>
        <dbReference type="Proteomes" id="UP000625079"/>
    </source>
</evidence>
<dbReference type="GO" id="GO:0004888">
    <property type="term" value="F:transmembrane signaling receptor activity"/>
    <property type="evidence" value="ECO:0007669"/>
    <property type="project" value="InterPro"/>
</dbReference>
<dbReference type="Proteomes" id="UP000593880">
    <property type="component" value="Chromosome"/>
</dbReference>
<dbReference type="CDD" id="cd06225">
    <property type="entry name" value="HAMP"/>
    <property type="match status" value="1"/>
</dbReference>
<dbReference type="SMART" id="SM00283">
    <property type="entry name" value="MA"/>
    <property type="match status" value="1"/>
</dbReference>
<dbReference type="PRINTS" id="PR00260">
    <property type="entry name" value="CHEMTRNSDUCR"/>
</dbReference>
<dbReference type="InterPro" id="IPR004090">
    <property type="entry name" value="Chemotax_Me-accpt_rcpt"/>
</dbReference>
<dbReference type="Pfam" id="PF00672">
    <property type="entry name" value="HAMP"/>
    <property type="match status" value="1"/>
</dbReference>
<feature type="transmembrane region" description="Helical" evidence="4">
    <location>
        <begin position="13"/>
        <end position="34"/>
    </location>
</feature>
<organism evidence="7 10">
    <name type="scientific">Bradyrhizobium guangdongense</name>
    <dbReference type="NCBI Taxonomy" id="1325090"/>
    <lineage>
        <taxon>Bacteria</taxon>
        <taxon>Pseudomonadati</taxon>
        <taxon>Pseudomonadota</taxon>
        <taxon>Alphaproteobacteria</taxon>
        <taxon>Hyphomicrobiales</taxon>
        <taxon>Nitrobacteraceae</taxon>
        <taxon>Bradyrhizobium</taxon>
    </lineage>
</organism>
<reference evidence="8 9" key="2">
    <citation type="submission" date="2018-06" db="EMBL/GenBank/DDBJ databases">
        <title>Comparative genomics of rhizobia nodulating Arachis hypogaea in China.</title>
        <authorList>
            <person name="Li Y."/>
        </authorList>
    </citation>
    <scope>NUCLEOTIDE SEQUENCE [LARGE SCALE GENOMIC DNA]</scope>
    <source>
        <strain evidence="8 9">CCBAU 51658</strain>
    </source>
</reference>